<protein>
    <submittedName>
        <fullName evidence="2">Uncharacterized protein</fullName>
    </submittedName>
</protein>
<proteinExistence type="predicted"/>
<evidence type="ECO:0000313" key="2">
    <source>
        <dbReference type="EMBL" id="MPC70462.1"/>
    </source>
</evidence>
<name>A0A5B7HGW2_PORTR</name>
<reference evidence="2 3" key="1">
    <citation type="submission" date="2019-05" db="EMBL/GenBank/DDBJ databases">
        <title>Another draft genome of Portunus trituberculatus and its Hox gene families provides insights of decapod evolution.</title>
        <authorList>
            <person name="Jeong J.-H."/>
            <person name="Song I."/>
            <person name="Kim S."/>
            <person name="Choi T."/>
            <person name="Kim D."/>
            <person name="Ryu S."/>
            <person name="Kim W."/>
        </authorList>
    </citation>
    <scope>NUCLEOTIDE SEQUENCE [LARGE SCALE GENOMIC DNA]</scope>
    <source>
        <tissue evidence="2">Muscle</tissue>
    </source>
</reference>
<dbReference type="AlphaFoldDB" id="A0A5B7HGW2"/>
<sequence>MVALRGRKAELGQFAAPLERTAKPDSLSEVYVGVAWLRPAGRRTLEWDSGSWGQKSVRHENSGRGGGHARWRDLGFRKRECGPSVSVMLALRKPGVGNSGENLIPYELILDYMTSRAHRGTDAENSGANSIHIKIHMTLHYTNNDDFHTYTSNTVVIGGSLFTTLQLLTSFRFVAKKE</sequence>
<organism evidence="2 3">
    <name type="scientific">Portunus trituberculatus</name>
    <name type="common">Swimming crab</name>
    <name type="synonym">Neptunus trituberculatus</name>
    <dbReference type="NCBI Taxonomy" id="210409"/>
    <lineage>
        <taxon>Eukaryota</taxon>
        <taxon>Metazoa</taxon>
        <taxon>Ecdysozoa</taxon>
        <taxon>Arthropoda</taxon>
        <taxon>Crustacea</taxon>
        <taxon>Multicrustacea</taxon>
        <taxon>Malacostraca</taxon>
        <taxon>Eumalacostraca</taxon>
        <taxon>Eucarida</taxon>
        <taxon>Decapoda</taxon>
        <taxon>Pleocyemata</taxon>
        <taxon>Brachyura</taxon>
        <taxon>Eubrachyura</taxon>
        <taxon>Portunoidea</taxon>
        <taxon>Portunidae</taxon>
        <taxon>Portuninae</taxon>
        <taxon>Portunus</taxon>
    </lineage>
</organism>
<evidence type="ECO:0000256" key="1">
    <source>
        <dbReference type="SAM" id="MobiDB-lite"/>
    </source>
</evidence>
<dbReference type="EMBL" id="VSRR010031170">
    <property type="protein sequence ID" value="MPC70462.1"/>
    <property type="molecule type" value="Genomic_DNA"/>
</dbReference>
<keyword evidence="3" id="KW-1185">Reference proteome</keyword>
<feature type="region of interest" description="Disordered" evidence="1">
    <location>
        <begin position="48"/>
        <end position="70"/>
    </location>
</feature>
<accession>A0A5B7HGW2</accession>
<evidence type="ECO:0000313" key="3">
    <source>
        <dbReference type="Proteomes" id="UP000324222"/>
    </source>
</evidence>
<comment type="caution">
    <text evidence="2">The sequence shown here is derived from an EMBL/GenBank/DDBJ whole genome shotgun (WGS) entry which is preliminary data.</text>
</comment>
<gene>
    <name evidence="2" type="ORF">E2C01_064712</name>
</gene>
<dbReference type="Proteomes" id="UP000324222">
    <property type="component" value="Unassembled WGS sequence"/>
</dbReference>